<gene>
    <name evidence="2" type="ORF">ERS852473_00639</name>
</gene>
<dbReference type="RefSeq" id="WP_055257572.1">
    <property type="nucleotide sequence ID" value="NZ_CABIXL010000002.1"/>
</dbReference>
<dbReference type="Proteomes" id="UP000095488">
    <property type="component" value="Unassembled WGS sequence"/>
</dbReference>
<dbReference type="EMBL" id="CYZR01000002">
    <property type="protein sequence ID" value="CUN61699.1"/>
    <property type="molecule type" value="Genomic_DNA"/>
</dbReference>
<dbReference type="InterPro" id="IPR024320">
    <property type="entry name" value="LPG_synthase_C"/>
</dbReference>
<dbReference type="Pfam" id="PF09924">
    <property type="entry name" value="LPG_synthase_C"/>
    <property type="match status" value="1"/>
</dbReference>
<evidence type="ECO:0000259" key="1">
    <source>
        <dbReference type="Pfam" id="PF09924"/>
    </source>
</evidence>
<dbReference type="SUPFAM" id="SSF55729">
    <property type="entry name" value="Acyl-CoA N-acyltransferases (Nat)"/>
    <property type="match status" value="2"/>
</dbReference>
<protein>
    <submittedName>
        <fullName evidence="2">Uncharacterized conserved protein</fullName>
    </submittedName>
</protein>
<dbReference type="PANTHER" id="PTHR41373:SF1">
    <property type="entry name" value="PHOSPHATIDYLGLYCEROL LYSYLTRANSFERASE C-TERMINAL DOMAIN-CONTAINING PROTEIN"/>
    <property type="match status" value="1"/>
</dbReference>
<feature type="domain" description="Phosphatidylglycerol lysyltransferase C-terminal" evidence="1">
    <location>
        <begin position="27"/>
        <end position="294"/>
    </location>
</feature>
<dbReference type="PIRSF" id="PIRSF018688">
    <property type="entry name" value="UCP018688"/>
    <property type="match status" value="1"/>
</dbReference>
<name>A0ABP2AQ29_SARVE</name>
<organism evidence="2 3">
    <name type="scientific">Sarcina ventriculi</name>
    <name type="common">Clostridium ventriculi</name>
    <dbReference type="NCBI Taxonomy" id="1267"/>
    <lineage>
        <taxon>Bacteria</taxon>
        <taxon>Bacillati</taxon>
        <taxon>Bacillota</taxon>
        <taxon>Clostridia</taxon>
        <taxon>Eubacteriales</taxon>
        <taxon>Clostridiaceae</taxon>
        <taxon>Sarcina</taxon>
    </lineage>
</organism>
<comment type="caution">
    <text evidence="2">The sequence shown here is derived from an EMBL/GenBank/DDBJ whole genome shotgun (WGS) entry which is preliminary data.</text>
</comment>
<dbReference type="PANTHER" id="PTHR41373">
    <property type="entry name" value="DUF2156 DOMAIN-CONTAINING PROTEIN"/>
    <property type="match status" value="1"/>
</dbReference>
<evidence type="ECO:0000313" key="3">
    <source>
        <dbReference type="Proteomes" id="UP000095488"/>
    </source>
</evidence>
<sequence>MKGFKDITIEDKNLLSSYFNKRTSLSYEYLFSSLFMWRNSFNIKYSIVDGALIILRQEDKGKYFMQPLGYTKSSINSIIKKLKNLSLKEDNFNFLFGDVEENFKNYLQFEFKNKIEIFEDINDFEYIYKTKDLIELKGSKYHKKRNHYNTFKKLYNCKIKEISSDKIKDDCLKLLDIWNKNRNYSFTNFDLERKAILECFHNMNHLDLKSIAIYDNSSIVGFSIGDILNNTGIIHIEKANNDYSGVYSFLNREFLLKDFSKTTFINRQEDCGNLGLRQSKESYYPIKKLKKYWIKFKF</sequence>
<dbReference type="InterPro" id="IPR016732">
    <property type="entry name" value="UCP018688"/>
</dbReference>
<accession>A0ABP2AQ29</accession>
<dbReference type="Gene3D" id="3.40.630.30">
    <property type="match status" value="1"/>
</dbReference>
<proteinExistence type="predicted"/>
<keyword evidence="3" id="KW-1185">Reference proteome</keyword>
<dbReference type="InterPro" id="IPR016181">
    <property type="entry name" value="Acyl_CoA_acyltransferase"/>
</dbReference>
<reference evidence="2 3" key="1">
    <citation type="submission" date="2015-09" db="EMBL/GenBank/DDBJ databases">
        <authorList>
            <consortium name="Pathogen Informatics"/>
            <person name="Wu L."/>
            <person name="Ma J."/>
        </authorList>
    </citation>
    <scope>NUCLEOTIDE SEQUENCE [LARGE SCALE GENOMIC DNA]</scope>
    <source>
        <strain evidence="2 3">2789STDY5834858</strain>
    </source>
</reference>
<evidence type="ECO:0000313" key="2">
    <source>
        <dbReference type="EMBL" id="CUN61699.1"/>
    </source>
</evidence>